<dbReference type="Proteomes" id="UP000886804">
    <property type="component" value="Unassembled WGS sequence"/>
</dbReference>
<reference evidence="2" key="2">
    <citation type="submission" date="2021-04" db="EMBL/GenBank/DDBJ databases">
        <authorList>
            <person name="Gilroy R."/>
        </authorList>
    </citation>
    <scope>NUCLEOTIDE SEQUENCE</scope>
    <source>
        <strain evidence="2">CHK188-4685</strain>
    </source>
</reference>
<gene>
    <name evidence="2" type="ORF">H9716_10435</name>
</gene>
<reference evidence="2" key="1">
    <citation type="journal article" date="2021" name="PeerJ">
        <title>Extensive microbial diversity within the chicken gut microbiome revealed by metagenomics and culture.</title>
        <authorList>
            <person name="Gilroy R."/>
            <person name="Ravi A."/>
            <person name="Getino M."/>
            <person name="Pursley I."/>
            <person name="Horton D.L."/>
            <person name="Alikhan N.F."/>
            <person name="Baker D."/>
            <person name="Gharbi K."/>
            <person name="Hall N."/>
            <person name="Watson M."/>
            <person name="Adriaenssens E.M."/>
            <person name="Foster-Nyarko E."/>
            <person name="Jarju S."/>
            <person name="Secka A."/>
            <person name="Antonio M."/>
            <person name="Oren A."/>
            <person name="Chaudhuri R.R."/>
            <person name="La Ragione R."/>
            <person name="Hildebrand F."/>
            <person name="Pallen M.J."/>
        </authorList>
    </citation>
    <scope>NUCLEOTIDE SEQUENCE</scope>
    <source>
        <strain evidence="2">CHK188-4685</strain>
    </source>
</reference>
<accession>A0A9D2L930</accession>
<evidence type="ECO:0000256" key="1">
    <source>
        <dbReference type="SAM" id="MobiDB-lite"/>
    </source>
</evidence>
<comment type="caution">
    <text evidence="2">The sequence shown here is derived from an EMBL/GenBank/DDBJ whole genome shotgun (WGS) entry which is preliminary data.</text>
</comment>
<evidence type="ECO:0000313" key="2">
    <source>
        <dbReference type="EMBL" id="HJB08259.1"/>
    </source>
</evidence>
<dbReference type="AlphaFoldDB" id="A0A9D2L930"/>
<sequence>MRELAVFYCPKCGHYAYYQTSRHPLCPKCGGSVPMCMLRMYYTEFMKMTCEERDNYLAKEMLKQNPSILQRVSASRKRFNSRETIAELCTVIMDLDAENKVLSDTVNWMHDTIWDMLRQQRSSGAGPSSDHAGWQPSPDADSSSREAAVTEELQENDAKIKA</sequence>
<protein>
    <submittedName>
        <fullName evidence="2">Uncharacterized protein</fullName>
    </submittedName>
</protein>
<dbReference type="EMBL" id="DWYS01000123">
    <property type="protein sequence ID" value="HJB08259.1"/>
    <property type="molecule type" value="Genomic_DNA"/>
</dbReference>
<organism evidence="2 3">
    <name type="scientific">Candidatus Enterocloster faecavium</name>
    <dbReference type="NCBI Taxonomy" id="2838560"/>
    <lineage>
        <taxon>Bacteria</taxon>
        <taxon>Bacillati</taxon>
        <taxon>Bacillota</taxon>
        <taxon>Clostridia</taxon>
        <taxon>Lachnospirales</taxon>
        <taxon>Lachnospiraceae</taxon>
        <taxon>Enterocloster</taxon>
    </lineage>
</organism>
<feature type="region of interest" description="Disordered" evidence="1">
    <location>
        <begin position="120"/>
        <end position="162"/>
    </location>
</feature>
<evidence type="ECO:0000313" key="3">
    <source>
        <dbReference type="Proteomes" id="UP000886804"/>
    </source>
</evidence>
<name>A0A9D2L930_9FIRM</name>
<proteinExistence type="predicted"/>